<comment type="caution">
    <text evidence="1">The sequence shown here is derived from an EMBL/GenBank/DDBJ whole genome shotgun (WGS) entry which is preliminary data.</text>
</comment>
<evidence type="ECO:0000313" key="1">
    <source>
        <dbReference type="EMBL" id="MBO1884833.1"/>
    </source>
</evidence>
<proteinExistence type="predicted"/>
<accession>A0ABS3PZR2</accession>
<reference evidence="1 2" key="1">
    <citation type="submission" date="2021-03" db="EMBL/GenBank/DDBJ databases">
        <title>Isolation and description of Capnocytophaga bilenii sp. nov., a novel Capnocytophaga species, isolated from a gingivitis subject.</title>
        <authorList>
            <person name="Antezack A."/>
            <person name="Monnet-Corti V."/>
            <person name="La Scola B."/>
        </authorList>
    </citation>
    <scope>NUCLEOTIDE SEQUENCE [LARGE SCALE GENOMIC DNA]</scope>
    <source>
        <strain evidence="1 2">Marseille-Q4570</strain>
    </source>
</reference>
<organism evidence="1 2">
    <name type="scientific">Capnocytophaga bilenii</name>
    <dbReference type="NCBI Taxonomy" id="2819369"/>
    <lineage>
        <taxon>Bacteria</taxon>
        <taxon>Pseudomonadati</taxon>
        <taxon>Bacteroidota</taxon>
        <taxon>Flavobacteriia</taxon>
        <taxon>Flavobacteriales</taxon>
        <taxon>Flavobacteriaceae</taxon>
        <taxon>Capnocytophaga</taxon>
    </lineage>
</organism>
<keyword evidence="2" id="KW-1185">Reference proteome</keyword>
<gene>
    <name evidence="1" type="ORF">J4N46_10525</name>
</gene>
<sequence length="149" mass="17523">MKNNDYPTWLVSPDIAQELKAIGFHKSTMFYLIDASGQILLDLKNGGENLFCVYSLDIKEFLIGNYNEETFNVSGSISAPTWEQVFEWFREKGFNGWIEYQTLYEKYIPKLAVREEFIYIKKNRGYKTYEKAREALVKALIQTYKSKQL</sequence>
<dbReference type="RefSeq" id="WP_208059247.1">
    <property type="nucleotide sequence ID" value="NZ_JAGDYP010000008.1"/>
</dbReference>
<dbReference type="Proteomes" id="UP000681610">
    <property type="component" value="Unassembled WGS sequence"/>
</dbReference>
<evidence type="ECO:0000313" key="2">
    <source>
        <dbReference type="Proteomes" id="UP000681610"/>
    </source>
</evidence>
<name>A0ABS3PZR2_9FLAO</name>
<protein>
    <submittedName>
        <fullName evidence="1">Uncharacterized protein</fullName>
    </submittedName>
</protein>
<dbReference type="EMBL" id="JAGDYP010000008">
    <property type="protein sequence ID" value="MBO1884833.1"/>
    <property type="molecule type" value="Genomic_DNA"/>
</dbReference>